<keyword evidence="3" id="KW-0963">Cytoplasm</keyword>
<dbReference type="InterPro" id="IPR027444">
    <property type="entry name" value="H-NS_C_dom"/>
</dbReference>
<feature type="domain" description="DNA-binding protein H-NS-like C-terminal" evidence="5">
    <location>
        <begin position="49"/>
        <end position="92"/>
    </location>
</feature>
<dbReference type="SUPFAM" id="SSF81273">
    <property type="entry name" value="H-NS histone-like proteins"/>
    <property type="match status" value="1"/>
</dbReference>
<accession>I0HNC4</accession>
<evidence type="ECO:0000256" key="3">
    <source>
        <dbReference type="ARBA" id="ARBA00022490"/>
    </source>
</evidence>
<dbReference type="RefSeq" id="WP_014427382.1">
    <property type="nucleotide sequence ID" value="NC_017075.1"/>
</dbReference>
<dbReference type="SMART" id="SM00528">
    <property type="entry name" value="HNS"/>
    <property type="match status" value="1"/>
</dbReference>
<dbReference type="GO" id="GO:0003680">
    <property type="term" value="F:minor groove of adenine-thymine-rich DNA binding"/>
    <property type="evidence" value="ECO:0007669"/>
    <property type="project" value="TreeGrafter"/>
</dbReference>
<evidence type="ECO:0000256" key="1">
    <source>
        <dbReference type="ARBA" id="ARBA00004453"/>
    </source>
</evidence>
<organism evidence="6 7">
    <name type="scientific">Rubrivivax gelatinosus (strain NBRC 100245 / IL144)</name>
    <dbReference type="NCBI Taxonomy" id="983917"/>
    <lineage>
        <taxon>Bacteria</taxon>
        <taxon>Pseudomonadati</taxon>
        <taxon>Pseudomonadota</taxon>
        <taxon>Betaproteobacteria</taxon>
        <taxon>Burkholderiales</taxon>
        <taxon>Sphaerotilaceae</taxon>
        <taxon>Rubrivivax</taxon>
    </lineage>
</organism>
<gene>
    <name evidence="6" type="ordered locus">RGE_11700</name>
</gene>
<comment type="similarity">
    <text evidence="2">Belongs to the histone-like protein H-NS family.</text>
</comment>
<dbReference type="GO" id="GO:0003681">
    <property type="term" value="F:bent DNA binding"/>
    <property type="evidence" value="ECO:0007669"/>
    <property type="project" value="TreeGrafter"/>
</dbReference>
<keyword evidence="4" id="KW-0238">DNA-binding</keyword>
<dbReference type="GO" id="GO:0005829">
    <property type="term" value="C:cytosol"/>
    <property type="evidence" value="ECO:0007669"/>
    <property type="project" value="TreeGrafter"/>
</dbReference>
<name>I0HNC4_RUBGI</name>
<dbReference type="STRING" id="983917.RGE_11700"/>
<evidence type="ECO:0000313" key="6">
    <source>
        <dbReference type="EMBL" id="BAL94511.1"/>
    </source>
</evidence>
<sequence length="104" mass="11717">MPTYAQLQERIAQLQTQAEALKRAERADVVAQTRRVIAQWALTPQELFGRAAPSSEPKYRDAQGRVWGGRGPRPHWLREAIAAGARLEDFLIDDGAEAPRRKRA</sequence>
<dbReference type="PANTHER" id="PTHR38097">
    <property type="match status" value="1"/>
</dbReference>
<dbReference type="HOGENOM" id="CLU_117503_4_1_4"/>
<dbReference type="KEGG" id="rge:RGE_11700"/>
<evidence type="ECO:0000256" key="2">
    <source>
        <dbReference type="ARBA" id="ARBA00010610"/>
    </source>
</evidence>
<protein>
    <submittedName>
        <fullName evidence="6">H-NS histone family protein</fullName>
    </submittedName>
</protein>
<dbReference type="AlphaFoldDB" id="I0HNC4"/>
<dbReference type="GO" id="GO:0009295">
    <property type="term" value="C:nucleoid"/>
    <property type="evidence" value="ECO:0007669"/>
    <property type="project" value="UniProtKB-SubCell"/>
</dbReference>
<proteinExistence type="inferred from homology"/>
<keyword evidence="7" id="KW-1185">Reference proteome</keyword>
<dbReference type="GO" id="GO:0001217">
    <property type="term" value="F:DNA-binding transcription repressor activity"/>
    <property type="evidence" value="ECO:0007669"/>
    <property type="project" value="TreeGrafter"/>
</dbReference>
<dbReference type="EMBL" id="AP012320">
    <property type="protein sequence ID" value="BAL94511.1"/>
    <property type="molecule type" value="Genomic_DNA"/>
</dbReference>
<dbReference type="eggNOG" id="COG2916">
    <property type="taxonomic scope" value="Bacteria"/>
</dbReference>
<evidence type="ECO:0000259" key="5">
    <source>
        <dbReference type="SMART" id="SM00528"/>
    </source>
</evidence>
<dbReference type="PATRIC" id="fig|983917.3.peg.1149"/>
<dbReference type="Proteomes" id="UP000007883">
    <property type="component" value="Chromosome"/>
</dbReference>
<evidence type="ECO:0000313" key="7">
    <source>
        <dbReference type="Proteomes" id="UP000007883"/>
    </source>
</evidence>
<dbReference type="Gene3D" id="4.10.430.10">
    <property type="entry name" value="Histone-like protein H-NS, C-terminal domain"/>
    <property type="match status" value="1"/>
</dbReference>
<dbReference type="InterPro" id="IPR037150">
    <property type="entry name" value="H-NS_C_dom_sf"/>
</dbReference>
<comment type="subcellular location">
    <subcellularLocation>
        <location evidence="1">Cytoplasm</location>
        <location evidence="1">Nucleoid</location>
    </subcellularLocation>
</comment>
<dbReference type="GO" id="GO:0032993">
    <property type="term" value="C:protein-DNA complex"/>
    <property type="evidence" value="ECO:0007669"/>
    <property type="project" value="TreeGrafter"/>
</dbReference>
<evidence type="ECO:0000256" key="4">
    <source>
        <dbReference type="ARBA" id="ARBA00023125"/>
    </source>
</evidence>
<dbReference type="PANTHER" id="PTHR38097:SF2">
    <property type="entry name" value="DNA-BINDING PROTEIN STPA"/>
    <property type="match status" value="1"/>
</dbReference>
<dbReference type="GO" id="GO:0000976">
    <property type="term" value="F:transcription cis-regulatory region binding"/>
    <property type="evidence" value="ECO:0007669"/>
    <property type="project" value="TreeGrafter"/>
</dbReference>
<dbReference type="Pfam" id="PF00816">
    <property type="entry name" value="Histone_HNS"/>
    <property type="match status" value="1"/>
</dbReference>
<reference evidence="6 7" key="1">
    <citation type="journal article" date="2012" name="J. Bacteriol.">
        <title>Complete genome sequence of phototrophic betaproteobacterium Rubrivivax gelatinosus IL144.</title>
        <authorList>
            <person name="Nagashima S."/>
            <person name="Kamimura A."/>
            <person name="Shimizu T."/>
            <person name="Nakamura-isaki S."/>
            <person name="Aono E."/>
            <person name="Sakamoto K."/>
            <person name="Ichikawa N."/>
            <person name="Nakazawa H."/>
            <person name="Sekine M."/>
            <person name="Yamazaki S."/>
            <person name="Fujita N."/>
            <person name="Shimada K."/>
            <person name="Hanada S."/>
            <person name="Nagashima K.V.P."/>
        </authorList>
    </citation>
    <scope>NUCLEOTIDE SEQUENCE [LARGE SCALE GENOMIC DNA]</scope>
    <source>
        <strain evidence="7">NBRC 100245 / IL144</strain>
    </source>
</reference>